<keyword evidence="4" id="KW-1133">Transmembrane helix</keyword>
<dbReference type="InterPro" id="IPR000177">
    <property type="entry name" value="Apple"/>
</dbReference>
<dbReference type="GO" id="GO:0005576">
    <property type="term" value="C:extracellular region"/>
    <property type="evidence" value="ECO:0007669"/>
    <property type="project" value="InterPro"/>
</dbReference>
<evidence type="ECO:0000313" key="6">
    <source>
        <dbReference type="EMBL" id="CAI3975500.1"/>
    </source>
</evidence>
<dbReference type="InterPro" id="IPR001623">
    <property type="entry name" value="DnaJ_domain"/>
</dbReference>
<keyword evidence="2" id="KW-1015">Disulfide bond</keyword>
<dbReference type="CDD" id="cd06257">
    <property type="entry name" value="DnaJ"/>
    <property type="match status" value="1"/>
</dbReference>
<feature type="transmembrane region" description="Helical" evidence="4">
    <location>
        <begin position="80"/>
        <end position="102"/>
    </location>
</feature>
<dbReference type="PANTHER" id="PTHR43948:SF10">
    <property type="entry name" value="MRJ, ISOFORM E"/>
    <property type="match status" value="1"/>
</dbReference>
<organism evidence="6">
    <name type="scientific">Cladocopium goreaui</name>
    <dbReference type="NCBI Taxonomy" id="2562237"/>
    <lineage>
        <taxon>Eukaryota</taxon>
        <taxon>Sar</taxon>
        <taxon>Alveolata</taxon>
        <taxon>Dinophyceae</taxon>
        <taxon>Suessiales</taxon>
        <taxon>Symbiodiniaceae</taxon>
        <taxon>Cladocopium</taxon>
    </lineage>
</organism>
<dbReference type="EMBL" id="CAMXCT030000208">
    <property type="protein sequence ID" value="CAL4762812.1"/>
    <property type="molecule type" value="Genomic_DNA"/>
</dbReference>
<dbReference type="GO" id="GO:0044183">
    <property type="term" value="F:protein folding chaperone"/>
    <property type="evidence" value="ECO:0007669"/>
    <property type="project" value="TreeGrafter"/>
</dbReference>
<dbReference type="GO" id="GO:0005634">
    <property type="term" value="C:nucleus"/>
    <property type="evidence" value="ECO:0007669"/>
    <property type="project" value="TreeGrafter"/>
</dbReference>
<dbReference type="CDD" id="cd01100">
    <property type="entry name" value="APPLE_Factor_XI_like"/>
    <property type="match status" value="1"/>
</dbReference>
<name>A0A9P1FI58_9DINO</name>
<dbReference type="GO" id="GO:0006508">
    <property type="term" value="P:proteolysis"/>
    <property type="evidence" value="ECO:0007669"/>
    <property type="project" value="InterPro"/>
</dbReference>
<dbReference type="PROSITE" id="PS50076">
    <property type="entry name" value="DNAJ_2"/>
    <property type="match status" value="1"/>
</dbReference>
<evidence type="ECO:0000256" key="4">
    <source>
        <dbReference type="SAM" id="Phobius"/>
    </source>
</evidence>
<feature type="region of interest" description="Disordered" evidence="3">
    <location>
        <begin position="321"/>
        <end position="389"/>
    </location>
</feature>
<keyword evidence="9" id="KW-1185">Reference proteome</keyword>
<feature type="region of interest" description="Disordered" evidence="3">
    <location>
        <begin position="456"/>
        <end position="503"/>
    </location>
</feature>
<evidence type="ECO:0000256" key="3">
    <source>
        <dbReference type="SAM" id="MobiDB-lite"/>
    </source>
</evidence>
<dbReference type="SMART" id="SM00223">
    <property type="entry name" value="APPLE"/>
    <property type="match status" value="1"/>
</dbReference>
<dbReference type="EMBL" id="CAMXCT020000208">
    <property type="protein sequence ID" value="CAL1128875.1"/>
    <property type="molecule type" value="Genomic_DNA"/>
</dbReference>
<dbReference type="Pfam" id="PF14295">
    <property type="entry name" value="PAN_4"/>
    <property type="match status" value="1"/>
</dbReference>
<dbReference type="Proteomes" id="UP001152797">
    <property type="component" value="Unassembled WGS sequence"/>
</dbReference>
<evidence type="ECO:0000256" key="1">
    <source>
        <dbReference type="ARBA" id="ARBA00022737"/>
    </source>
</evidence>
<dbReference type="InterPro" id="IPR036869">
    <property type="entry name" value="J_dom_sf"/>
</dbReference>
<keyword evidence="4" id="KW-0472">Membrane</keyword>
<dbReference type="Gene3D" id="3.50.4.10">
    <property type="entry name" value="Hepatocyte Growth Factor"/>
    <property type="match status" value="1"/>
</dbReference>
<dbReference type="SMART" id="SM00271">
    <property type="entry name" value="DnaJ"/>
    <property type="match status" value="1"/>
</dbReference>
<evidence type="ECO:0000313" key="7">
    <source>
        <dbReference type="EMBL" id="CAL1128875.1"/>
    </source>
</evidence>
<protein>
    <submittedName>
        <fullName evidence="8">Chaperone protein DnaJ</fullName>
    </submittedName>
</protein>
<dbReference type="GO" id="GO:0051087">
    <property type="term" value="F:protein-folding chaperone binding"/>
    <property type="evidence" value="ECO:0007669"/>
    <property type="project" value="TreeGrafter"/>
</dbReference>
<dbReference type="GO" id="GO:0051082">
    <property type="term" value="F:unfolded protein binding"/>
    <property type="evidence" value="ECO:0007669"/>
    <property type="project" value="TreeGrafter"/>
</dbReference>
<dbReference type="Gene3D" id="1.10.287.110">
    <property type="entry name" value="DnaJ domain"/>
    <property type="match status" value="1"/>
</dbReference>
<dbReference type="OrthoDB" id="436519at2759"/>
<dbReference type="AlphaFoldDB" id="A0A9P1FI58"/>
<reference evidence="7" key="2">
    <citation type="submission" date="2024-04" db="EMBL/GenBank/DDBJ databases">
        <authorList>
            <person name="Chen Y."/>
            <person name="Shah S."/>
            <person name="Dougan E. K."/>
            <person name="Thang M."/>
            <person name="Chan C."/>
        </authorList>
    </citation>
    <scope>NUCLEOTIDE SEQUENCE [LARGE SCALE GENOMIC DNA]</scope>
</reference>
<reference evidence="6" key="1">
    <citation type="submission" date="2022-10" db="EMBL/GenBank/DDBJ databases">
        <authorList>
            <person name="Chen Y."/>
            <person name="Dougan E. K."/>
            <person name="Chan C."/>
            <person name="Rhodes N."/>
            <person name="Thang M."/>
        </authorList>
    </citation>
    <scope>NUCLEOTIDE SEQUENCE</scope>
</reference>
<proteinExistence type="predicted"/>
<sequence>MTKSPFGRSQRRSINLPALALCLVVPWLIFASVYSLCSLTIHYQNPEFVLCGEVAAGAVVLVIAYSALQNLRSGEDGQSTWYFFLLLCCGANLALAIVLGNMNYRTNMVPFMDVNNMNDYDMVNPAESKGNQLMDAGRIHFVPESKLDITHSMGFRNMDTYCVAPISIGEQDNYDFWAVGLNCCSGHVADFHCGEFNNPTAHAGLRLMRDDLRSYFRLAVQQAEAAYNIRANHPIFFYWMQDPSTEISAYESAAYTVDAVLGVGVNAPEADIKKAAYRKLALQYHPDKNPGNKQAEEKFKELAEAYSILSSADKRKHYDFERAAPQQQPHVREDDDFQWWGKKPGESPGNPFAKPTRPTKASTVDPRSSYSYAAGPTGPMPRAARGFTPPHFTLSEATSLFQSLFGGVDPFEDFLDSASQGGSRRNSAMSWDVKITKIKQADGTVRVERTDSYGRTTCSFEGRSEASDAGTPSSKRATHTSQPSAPGRTTRAQQNVPPSLPAGGARHLAALSASIVMVALHVFVPHEKAAGHPQYQKLQQVGVDGQVSDKERMWSLRQLEIELKGLRTFDAPKTGEGPESSCLSAAVLLGMRLAEIQHLGGEQADQYASPALSRDRSFSDPIEPASLRLPDADFVAVASALGAGPDEVVIFVTTFQRAVPTRAHLLLLTDVEALEEKLKETGIDLQRLTFHRVDAAEPWSALPTNDVRLYHVYTVLHGIQAKVIQVSEVEGIAFQANPFVWASAQPPGVHLFADNTLVGEAKTWPALAMCFGTEADHLQSKPTVASNYMIGTKPDVQRYLSAVVDKIKAAACNKRGVATAAANFVAQTEGTKVFIHNGQNGPVWTGENVAAKDIILDSEDHVINQDGYQYAVLRRYDQHQELWKSLQLQFGRRRIPPDCSSFEVEDGDMQGHDLTHGSAENEVECCTTCQQDPGCSAFIFSPSRKHCWLKSAGGIRTYRPGSDMRCGLRINGQA</sequence>
<evidence type="ECO:0000259" key="5">
    <source>
        <dbReference type="PROSITE" id="PS50076"/>
    </source>
</evidence>
<feature type="compositionally biased region" description="Polar residues" evidence="3">
    <location>
        <begin position="359"/>
        <end position="371"/>
    </location>
</feature>
<keyword evidence="4" id="KW-0812">Transmembrane</keyword>
<dbReference type="Pfam" id="PF00226">
    <property type="entry name" value="DnaJ"/>
    <property type="match status" value="1"/>
</dbReference>
<gene>
    <name evidence="6" type="ORF">C1SCF055_LOCUS3804</name>
</gene>
<feature type="transmembrane region" description="Helical" evidence="4">
    <location>
        <begin position="48"/>
        <end position="68"/>
    </location>
</feature>
<dbReference type="SUPFAM" id="SSF46565">
    <property type="entry name" value="Chaperone J-domain"/>
    <property type="match status" value="1"/>
</dbReference>
<evidence type="ECO:0000256" key="2">
    <source>
        <dbReference type="ARBA" id="ARBA00023157"/>
    </source>
</evidence>
<comment type="caution">
    <text evidence="6">The sequence shown here is derived from an EMBL/GenBank/DDBJ whole genome shotgun (WGS) entry which is preliminary data.</text>
</comment>
<dbReference type="PRINTS" id="PR00625">
    <property type="entry name" value="JDOMAIN"/>
</dbReference>
<dbReference type="GO" id="GO:0005737">
    <property type="term" value="C:cytoplasm"/>
    <property type="evidence" value="ECO:0007669"/>
    <property type="project" value="TreeGrafter"/>
</dbReference>
<feature type="compositionally biased region" description="Polar residues" evidence="3">
    <location>
        <begin position="470"/>
        <end position="484"/>
    </location>
</feature>
<dbReference type="InterPro" id="IPR003609">
    <property type="entry name" value="Pan_app"/>
</dbReference>
<evidence type="ECO:0000313" key="9">
    <source>
        <dbReference type="Proteomes" id="UP001152797"/>
    </source>
</evidence>
<keyword evidence="1" id="KW-0677">Repeat</keyword>
<accession>A0A9P1FI58</accession>
<dbReference type="EMBL" id="CAMXCT010000208">
    <property type="protein sequence ID" value="CAI3975500.1"/>
    <property type="molecule type" value="Genomic_DNA"/>
</dbReference>
<evidence type="ECO:0000313" key="8">
    <source>
        <dbReference type="EMBL" id="CAL4762812.1"/>
    </source>
</evidence>
<feature type="domain" description="J" evidence="5">
    <location>
        <begin position="256"/>
        <end position="322"/>
    </location>
</feature>
<feature type="transmembrane region" description="Helical" evidence="4">
    <location>
        <begin position="14"/>
        <end position="36"/>
    </location>
</feature>
<dbReference type="PANTHER" id="PTHR43948">
    <property type="entry name" value="DNAJ HOMOLOG SUBFAMILY B"/>
    <property type="match status" value="1"/>
</dbReference>